<dbReference type="PROSITE" id="PS00298">
    <property type="entry name" value="HSP90"/>
    <property type="match status" value="1"/>
</dbReference>
<dbReference type="Proteomes" id="UP000249799">
    <property type="component" value="Chromosome"/>
</dbReference>
<feature type="binding site" evidence="11">
    <location>
        <position position="348"/>
    </location>
    <ligand>
        <name>ATP</name>
        <dbReference type="ChEBI" id="CHEBI:30616"/>
    </ligand>
</feature>
<comment type="subcellular location">
    <subcellularLocation>
        <location evidence="1 10">Cytoplasm</location>
    </subcellularLocation>
</comment>
<dbReference type="PANTHER" id="PTHR11528">
    <property type="entry name" value="HEAT SHOCK PROTEIN 90 FAMILY MEMBER"/>
    <property type="match status" value="1"/>
</dbReference>
<keyword evidence="7 10" id="KW-0143">Chaperone</keyword>
<evidence type="ECO:0000313" key="15">
    <source>
        <dbReference type="Proteomes" id="UP000249799"/>
    </source>
</evidence>
<dbReference type="EMBL" id="CP030032">
    <property type="protein sequence ID" value="AWV89738.1"/>
    <property type="molecule type" value="Genomic_DNA"/>
</dbReference>
<evidence type="ECO:0000313" key="14">
    <source>
        <dbReference type="EMBL" id="AWV89738.1"/>
    </source>
</evidence>
<evidence type="ECO:0000256" key="6">
    <source>
        <dbReference type="ARBA" id="ARBA00023016"/>
    </source>
</evidence>
<evidence type="ECO:0000256" key="5">
    <source>
        <dbReference type="ARBA" id="ARBA00022840"/>
    </source>
</evidence>
<feature type="domain" description="Histidine kinase/HSP90-like ATPase" evidence="13">
    <location>
        <begin position="28"/>
        <end position="185"/>
    </location>
</feature>
<dbReference type="InterPro" id="IPR036890">
    <property type="entry name" value="HATPase_C_sf"/>
</dbReference>
<dbReference type="AlphaFoldDB" id="A0A2Z4FM38"/>
<comment type="caution">
    <text evidence="10">Lacks conserved residue(s) required for the propagation of feature annotation.</text>
</comment>
<proteinExistence type="inferred from homology"/>
<dbReference type="Gene3D" id="3.40.50.11260">
    <property type="match status" value="1"/>
</dbReference>
<keyword evidence="6 10" id="KW-0346">Stress response</keyword>
<evidence type="ECO:0000256" key="2">
    <source>
        <dbReference type="ARBA" id="ARBA00008239"/>
    </source>
</evidence>
<evidence type="ECO:0000256" key="9">
    <source>
        <dbReference type="ARBA" id="ARBA00070675"/>
    </source>
</evidence>
<feature type="region of interest" description="A; substrate-binding" evidence="10">
    <location>
        <begin position="1"/>
        <end position="348"/>
    </location>
</feature>
<evidence type="ECO:0000256" key="1">
    <source>
        <dbReference type="ARBA" id="ARBA00004496"/>
    </source>
</evidence>
<dbReference type="FunFam" id="3.30.230.80:FF:000002">
    <property type="entry name" value="Molecular chaperone HtpG"/>
    <property type="match status" value="1"/>
</dbReference>
<evidence type="ECO:0000256" key="11">
    <source>
        <dbReference type="PIRSR" id="PIRSR002583-1"/>
    </source>
</evidence>
<protein>
    <recommendedName>
        <fullName evidence="9 10">Chaperone protein HtpG</fullName>
    </recommendedName>
    <alternativeName>
        <fullName evidence="10">Heat shock protein HtpG</fullName>
    </alternativeName>
    <alternativeName>
        <fullName evidence="10">High temperature protein G</fullName>
    </alternativeName>
</protein>
<evidence type="ECO:0000256" key="4">
    <source>
        <dbReference type="ARBA" id="ARBA00022741"/>
    </source>
</evidence>
<evidence type="ECO:0000256" key="12">
    <source>
        <dbReference type="SAM" id="MobiDB-lite"/>
    </source>
</evidence>
<feature type="binding site" evidence="11">
    <location>
        <position position="175"/>
    </location>
    <ligand>
        <name>ATP</name>
        <dbReference type="ChEBI" id="CHEBI:30616"/>
    </ligand>
</feature>
<dbReference type="Pfam" id="PF00183">
    <property type="entry name" value="HSP90"/>
    <property type="match status" value="1"/>
</dbReference>
<feature type="binding site" evidence="11">
    <location>
        <position position="39"/>
    </location>
    <ligand>
        <name>ATP</name>
        <dbReference type="ChEBI" id="CHEBI:30616"/>
    </ligand>
</feature>
<dbReference type="FunFam" id="3.30.565.10:FF:000009">
    <property type="entry name" value="Molecular chaperone HtpG"/>
    <property type="match status" value="1"/>
</dbReference>
<feature type="binding site" evidence="11">
    <location>
        <position position="86"/>
    </location>
    <ligand>
        <name>ATP</name>
        <dbReference type="ChEBI" id="CHEBI:30616"/>
    </ligand>
</feature>
<feature type="binding site" evidence="11">
    <location>
        <position position="35"/>
    </location>
    <ligand>
        <name>ATP</name>
        <dbReference type="ChEBI" id="CHEBI:30616"/>
    </ligand>
</feature>
<dbReference type="GO" id="GO:0005524">
    <property type="term" value="F:ATP binding"/>
    <property type="evidence" value="ECO:0007669"/>
    <property type="project" value="UniProtKB-UniRule"/>
</dbReference>
<evidence type="ECO:0000256" key="7">
    <source>
        <dbReference type="ARBA" id="ARBA00023186"/>
    </source>
</evidence>
<dbReference type="InterPro" id="IPR019805">
    <property type="entry name" value="Heat_shock_protein_90_CS"/>
</dbReference>
<name>A0A2Z4FM38_9DELT</name>
<dbReference type="GO" id="GO:0140662">
    <property type="term" value="F:ATP-dependent protein folding chaperone"/>
    <property type="evidence" value="ECO:0007669"/>
    <property type="project" value="InterPro"/>
</dbReference>
<dbReference type="SUPFAM" id="SSF55874">
    <property type="entry name" value="ATPase domain of HSP90 chaperone/DNA topoisomerase II/histidine kinase"/>
    <property type="match status" value="1"/>
</dbReference>
<dbReference type="InterPro" id="IPR001404">
    <property type="entry name" value="Hsp90_fam"/>
</dbReference>
<organism evidence="14 15">
    <name type="scientific">Bradymonas sediminis</name>
    <dbReference type="NCBI Taxonomy" id="1548548"/>
    <lineage>
        <taxon>Bacteria</taxon>
        <taxon>Deltaproteobacteria</taxon>
        <taxon>Bradymonadales</taxon>
        <taxon>Bradymonadaceae</taxon>
        <taxon>Bradymonas</taxon>
    </lineage>
</organism>
<comment type="function">
    <text evidence="8 10">Molecular chaperone. Has ATPase activity.</text>
</comment>
<dbReference type="HAMAP" id="MF_00505">
    <property type="entry name" value="HSP90"/>
    <property type="match status" value="1"/>
</dbReference>
<evidence type="ECO:0000256" key="3">
    <source>
        <dbReference type="ARBA" id="ARBA00022490"/>
    </source>
</evidence>
<dbReference type="OrthoDB" id="9802640at2"/>
<feature type="binding site" evidence="11">
    <location>
        <position position="94"/>
    </location>
    <ligand>
        <name>ATP</name>
        <dbReference type="ChEBI" id="CHEBI:30616"/>
    </ligand>
</feature>
<dbReference type="InterPro" id="IPR003594">
    <property type="entry name" value="HATPase_dom"/>
</dbReference>
<dbReference type="PRINTS" id="PR00775">
    <property type="entry name" value="HEATSHOCK90"/>
</dbReference>
<keyword evidence="3 10" id="KW-0963">Cytoplasm</keyword>
<dbReference type="Gene3D" id="3.30.230.80">
    <property type="match status" value="1"/>
</dbReference>
<gene>
    <name evidence="10" type="primary">htpG</name>
    <name evidence="14" type="ORF">DN745_10460</name>
</gene>
<evidence type="ECO:0000256" key="10">
    <source>
        <dbReference type="HAMAP-Rule" id="MF_00505"/>
    </source>
</evidence>
<feature type="region of interest" description="Disordered" evidence="12">
    <location>
        <begin position="508"/>
        <end position="529"/>
    </location>
</feature>
<dbReference type="SUPFAM" id="SSF54211">
    <property type="entry name" value="Ribosomal protein S5 domain 2-like"/>
    <property type="match status" value="1"/>
</dbReference>
<evidence type="ECO:0000259" key="13">
    <source>
        <dbReference type="SMART" id="SM00387"/>
    </source>
</evidence>
<dbReference type="Gene3D" id="1.20.120.790">
    <property type="entry name" value="Heat shock protein 90, C-terminal domain"/>
    <property type="match status" value="1"/>
</dbReference>
<dbReference type="GO" id="GO:0005737">
    <property type="term" value="C:cytoplasm"/>
    <property type="evidence" value="ECO:0007669"/>
    <property type="project" value="UniProtKB-SubCell"/>
</dbReference>
<evidence type="ECO:0000256" key="8">
    <source>
        <dbReference type="ARBA" id="ARBA00058590"/>
    </source>
</evidence>
<feature type="binding site" evidence="11">
    <location>
        <begin position="101"/>
        <end position="102"/>
    </location>
    <ligand>
        <name>ATP</name>
        <dbReference type="ChEBI" id="CHEBI:30616"/>
    </ligand>
</feature>
<feature type="binding site" evidence="11">
    <location>
        <begin position="123"/>
        <end position="128"/>
    </location>
    <ligand>
        <name>ATP</name>
        <dbReference type="ChEBI" id="CHEBI:30616"/>
    </ligand>
</feature>
<dbReference type="Gene3D" id="3.30.565.10">
    <property type="entry name" value="Histidine kinase-like ATPase, C-terminal domain"/>
    <property type="match status" value="1"/>
</dbReference>
<dbReference type="CDD" id="cd16927">
    <property type="entry name" value="HATPase_Hsp90-like"/>
    <property type="match status" value="1"/>
</dbReference>
<dbReference type="Pfam" id="PF13589">
    <property type="entry name" value="HATPase_c_3"/>
    <property type="match status" value="1"/>
</dbReference>
<dbReference type="GO" id="GO:0051082">
    <property type="term" value="F:unfolded protein binding"/>
    <property type="evidence" value="ECO:0007669"/>
    <property type="project" value="UniProtKB-UniRule"/>
</dbReference>
<keyword evidence="4 10" id="KW-0547">Nucleotide-binding</keyword>
<feature type="binding site" evidence="11">
    <location>
        <position position="81"/>
    </location>
    <ligand>
        <name>ATP</name>
        <dbReference type="ChEBI" id="CHEBI:30616"/>
    </ligand>
</feature>
<keyword evidence="15" id="KW-1185">Reference proteome</keyword>
<dbReference type="InterPro" id="IPR037196">
    <property type="entry name" value="HSP90_C"/>
</dbReference>
<dbReference type="PIRSF" id="PIRSF002583">
    <property type="entry name" value="Hsp90"/>
    <property type="match status" value="1"/>
</dbReference>
<dbReference type="InterPro" id="IPR020575">
    <property type="entry name" value="Hsp90_N"/>
</dbReference>
<accession>A0A2Z4FM38</accession>
<dbReference type="SMART" id="SM00387">
    <property type="entry name" value="HATPase_c"/>
    <property type="match status" value="1"/>
</dbReference>
<comment type="subunit">
    <text evidence="10">Homodimer.</text>
</comment>
<comment type="similarity">
    <text evidence="2 10">Belongs to the heat shock protein 90 family.</text>
</comment>
<keyword evidence="5 10" id="KW-0067">ATP-binding</keyword>
<dbReference type="GO" id="GO:0016887">
    <property type="term" value="F:ATP hydrolysis activity"/>
    <property type="evidence" value="ECO:0007669"/>
    <property type="project" value="InterPro"/>
</dbReference>
<dbReference type="InterPro" id="IPR020568">
    <property type="entry name" value="Ribosomal_Su5_D2-typ_SF"/>
</dbReference>
<dbReference type="RefSeq" id="WP_111334635.1">
    <property type="nucleotide sequence ID" value="NZ_CP030032.1"/>
</dbReference>
<dbReference type="NCBIfam" id="NF003555">
    <property type="entry name" value="PRK05218.1"/>
    <property type="match status" value="1"/>
</dbReference>
<dbReference type="SUPFAM" id="SSF110942">
    <property type="entry name" value="HSP90 C-terminal domain"/>
    <property type="match status" value="1"/>
</dbReference>
<sequence>MSEKKQVRKFEAQTSQLLKMMIHSVYSNKEIFLRELISNASDAIDKLRFAAIQDNDLYEGDTELKVRVSFDPEAKTLTVADTGIGMNLEEVTHNIGTIAQSGTREFIAQLSGDQKSDANLIGQFGVGFYSAFMVADRVELRTRRAGAPANEGVLWESDGEGEYTVETIEKPTRGTEITMFLNEENLELLENYKLRQIVRKYSDHISFPIEMPVDVEPETEEGEDEEAKDTAVAYETVNQASALWTRSQSDIEEEEYQEFYKHVSHDFEDPLIWTHSKVEGTLKFTTLLYVPARRPFDMNTDFEGKRHGIKLYVRRVFIMDDAEMFLPRYLRFVRGVVDSDDLTLNVSREFLQENRVVRAMRKTAVKRVLDMLEELAADTENPEKYAKFWEAFGPVLKEGVIEDDRNRGRIAKLLRFSSTHSDEPSADVSLADYVERMKEGQKKIYYVTAESFAAAKNSPHLEIFRDKGIEVLLLHDRVDEWLVGHLPEFEEHELVSVAMGELDLDLGKSEDADDADEESEKKDETPEASEEIQALIERLKETLGEEVQDVRVSRRLTSSPSCLVAGSQGVSSNLDRILRQAGEFSPGFAPVLELNPTHPIIEKLSGEVDNADFEDWAQVLFDQAILSEGGKPKDPATFVKRMNKLMVDLLG</sequence>
<dbReference type="KEGG" id="bsed:DN745_10460"/>
<feature type="region of interest" description="C" evidence="10">
    <location>
        <begin position="577"/>
        <end position="651"/>
    </location>
</feature>
<reference evidence="14 15" key="1">
    <citation type="submission" date="2018-06" db="EMBL/GenBank/DDBJ databases">
        <title>Lujinxingia sediminis gen. nov. sp. nov., a new facultative anaerobic member of the class Deltaproteobacteria, and proposal of Lujinxingaceae fam. nov.</title>
        <authorList>
            <person name="Guo L.-Y."/>
            <person name="Li C.-M."/>
            <person name="Wang S."/>
            <person name="Du Z.-J."/>
        </authorList>
    </citation>
    <scope>NUCLEOTIDE SEQUENCE [LARGE SCALE GENOMIC DNA]</scope>
    <source>
        <strain evidence="14 15">FA350</strain>
    </source>
</reference>